<dbReference type="GO" id="GO:0006412">
    <property type="term" value="P:translation"/>
    <property type="evidence" value="ECO:0007669"/>
    <property type="project" value="UniProtKB-UniRule"/>
</dbReference>
<dbReference type="GO" id="GO:0019843">
    <property type="term" value="F:rRNA binding"/>
    <property type="evidence" value="ECO:0007669"/>
    <property type="project" value="UniProtKB-UniRule"/>
</dbReference>
<dbReference type="Pfam" id="PF00410">
    <property type="entry name" value="Ribosomal_S8"/>
    <property type="match status" value="1"/>
</dbReference>
<dbReference type="FunFam" id="3.30.1490.10:FF:000001">
    <property type="entry name" value="30S ribosomal protein S8"/>
    <property type="match status" value="1"/>
</dbReference>
<dbReference type="GO" id="GO:0005737">
    <property type="term" value="C:cytoplasm"/>
    <property type="evidence" value="ECO:0007669"/>
    <property type="project" value="UniProtKB-ARBA"/>
</dbReference>
<dbReference type="InterPro" id="IPR047863">
    <property type="entry name" value="Ribosomal_uS8_CS"/>
</dbReference>
<evidence type="ECO:0000256" key="4">
    <source>
        <dbReference type="ARBA" id="ARBA00035258"/>
    </source>
</evidence>
<accession>A0A2M8KXZ2</accession>
<comment type="function">
    <text evidence="5">One of the primary rRNA binding proteins, it binds directly to 16S rRNA central domain where it helps coordinate assembly of the platform of the 30S subunit.</text>
</comment>
<evidence type="ECO:0000313" key="7">
    <source>
        <dbReference type="EMBL" id="PJE64799.1"/>
    </source>
</evidence>
<keyword evidence="5" id="KW-0694">RNA-binding</keyword>
<dbReference type="Proteomes" id="UP000229098">
    <property type="component" value="Unassembled WGS sequence"/>
</dbReference>
<dbReference type="GO" id="GO:0003735">
    <property type="term" value="F:structural constituent of ribosome"/>
    <property type="evidence" value="ECO:0007669"/>
    <property type="project" value="InterPro"/>
</dbReference>
<comment type="subunit">
    <text evidence="5">Part of the 30S ribosomal subunit. Contacts proteins S5 and S12.</text>
</comment>
<dbReference type="SUPFAM" id="SSF56047">
    <property type="entry name" value="Ribosomal protein S8"/>
    <property type="match status" value="1"/>
</dbReference>
<dbReference type="InterPro" id="IPR000630">
    <property type="entry name" value="Ribosomal_uS8"/>
</dbReference>
<reference evidence="8" key="1">
    <citation type="submission" date="2017-09" db="EMBL/GenBank/DDBJ databases">
        <title>Depth-based differentiation of microbial function through sediment-hosted aquifers and enrichment of novel symbionts in the deep terrestrial subsurface.</title>
        <authorList>
            <person name="Probst A.J."/>
            <person name="Ladd B."/>
            <person name="Jarett J.K."/>
            <person name="Geller-Mcgrath D.E."/>
            <person name="Sieber C.M.K."/>
            <person name="Emerson J.B."/>
            <person name="Anantharaman K."/>
            <person name="Thomas B.C."/>
            <person name="Malmstrom R."/>
            <person name="Stieglmeier M."/>
            <person name="Klingl A."/>
            <person name="Woyke T."/>
            <person name="Ryan C.M."/>
            <person name="Banfield J.F."/>
        </authorList>
    </citation>
    <scope>NUCLEOTIDE SEQUENCE [LARGE SCALE GENOMIC DNA]</scope>
</reference>
<dbReference type="InterPro" id="IPR035987">
    <property type="entry name" value="Ribosomal_uS8_sf"/>
</dbReference>
<evidence type="ECO:0000256" key="1">
    <source>
        <dbReference type="ARBA" id="ARBA00006471"/>
    </source>
</evidence>
<dbReference type="EMBL" id="PFEF01000003">
    <property type="protein sequence ID" value="PJE64799.1"/>
    <property type="molecule type" value="Genomic_DNA"/>
</dbReference>
<name>A0A2M8KXZ2_9BACT</name>
<dbReference type="NCBIfam" id="NF001109">
    <property type="entry name" value="PRK00136.1"/>
    <property type="match status" value="1"/>
</dbReference>
<dbReference type="PANTHER" id="PTHR11758">
    <property type="entry name" value="40S RIBOSOMAL PROTEIN S15A"/>
    <property type="match status" value="1"/>
</dbReference>
<dbReference type="GO" id="GO:0005840">
    <property type="term" value="C:ribosome"/>
    <property type="evidence" value="ECO:0007669"/>
    <property type="project" value="UniProtKB-KW"/>
</dbReference>
<keyword evidence="3 5" id="KW-0687">Ribonucleoprotein</keyword>
<dbReference type="Gene3D" id="3.30.1490.10">
    <property type="match status" value="1"/>
</dbReference>
<dbReference type="PROSITE" id="PS00053">
    <property type="entry name" value="RIBOSOMAL_S8"/>
    <property type="match status" value="1"/>
</dbReference>
<evidence type="ECO:0000256" key="3">
    <source>
        <dbReference type="ARBA" id="ARBA00023274"/>
    </source>
</evidence>
<sequence>MMVIDPIADMLVRIRNAQAVQKKTVTIPFSKFKGEVLRVMKEIGFVEDIVKRGRKTKRVAEVLLSYDAQGRGKINGATRVSKQSQRMYWKAEDMHPSRKGIAGTFIVSTSRGVMSSRVARQMSIGGEVICEVW</sequence>
<keyword evidence="2 5" id="KW-0689">Ribosomal protein</keyword>
<evidence type="ECO:0000313" key="8">
    <source>
        <dbReference type="Proteomes" id="UP000229098"/>
    </source>
</evidence>
<dbReference type="Gene3D" id="3.30.1370.30">
    <property type="match status" value="1"/>
</dbReference>
<comment type="similarity">
    <text evidence="1 5 6">Belongs to the universal ribosomal protein uS8 family.</text>
</comment>
<dbReference type="GO" id="GO:1990904">
    <property type="term" value="C:ribonucleoprotein complex"/>
    <property type="evidence" value="ECO:0007669"/>
    <property type="project" value="UniProtKB-KW"/>
</dbReference>
<gene>
    <name evidence="5" type="primary">rpsH</name>
    <name evidence="7" type="ORF">COU90_00845</name>
</gene>
<protein>
    <recommendedName>
        <fullName evidence="4 5">Small ribosomal subunit protein uS8</fullName>
    </recommendedName>
</protein>
<evidence type="ECO:0000256" key="2">
    <source>
        <dbReference type="ARBA" id="ARBA00022980"/>
    </source>
</evidence>
<evidence type="ECO:0000256" key="6">
    <source>
        <dbReference type="RuleBase" id="RU003660"/>
    </source>
</evidence>
<dbReference type="AlphaFoldDB" id="A0A2M8KXZ2"/>
<organism evidence="7 8">
    <name type="scientific">Candidatus Ryanbacteria bacterium CG10_big_fil_rev_8_21_14_0_10_43_42</name>
    <dbReference type="NCBI Taxonomy" id="1974864"/>
    <lineage>
        <taxon>Bacteria</taxon>
        <taxon>Candidatus Ryaniibacteriota</taxon>
    </lineage>
</organism>
<proteinExistence type="inferred from homology"/>
<dbReference type="HAMAP" id="MF_01302_B">
    <property type="entry name" value="Ribosomal_uS8_B"/>
    <property type="match status" value="1"/>
</dbReference>
<comment type="caution">
    <text evidence="7">The sequence shown here is derived from an EMBL/GenBank/DDBJ whole genome shotgun (WGS) entry which is preliminary data.</text>
</comment>
<keyword evidence="5" id="KW-0699">rRNA-binding</keyword>
<evidence type="ECO:0000256" key="5">
    <source>
        <dbReference type="HAMAP-Rule" id="MF_01302"/>
    </source>
</evidence>